<evidence type="ECO:0000256" key="1">
    <source>
        <dbReference type="SAM" id="MobiDB-lite"/>
    </source>
</evidence>
<feature type="compositionally biased region" description="Basic residues" evidence="1">
    <location>
        <begin position="10"/>
        <end position="29"/>
    </location>
</feature>
<organism evidence="4 5">
    <name type="scientific">Cupriavidus malaysiensis</name>
    <dbReference type="NCBI Taxonomy" id="367825"/>
    <lineage>
        <taxon>Bacteria</taxon>
        <taxon>Pseudomonadati</taxon>
        <taxon>Pseudomonadota</taxon>
        <taxon>Betaproteobacteria</taxon>
        <taxon>Burkholderiales</taxon>
        <taxon>Burkholderiaceae</taxon>
        <taxon>Cupriavidus</taxon>
    </lineage>
</organism>
<dbReference type="Pfam" id="PF09722">
    <property type="entry name" value="Xre_MbcA_ParS_C"/>
    <property type="match status" value="1"/>
</dbReference>
<reference evidence="4 5" key="1">
    <citation type="submission" date="2016-10" db="EMBL/GenBank/DDBJ databases">
        <title>Complete genome sequences of three Cupriavidus strains isolated from various Malaysian environments.</title>
        <authorList>
            <person name="Abdullah A.A.-A."/>
            <person name="Shafie N.A.H."/>
            <person name="Lau N.S."/>
        </authorList>
    </citation>
    <scope>NUCLEOTIDE SEQUENCE [LARGE SCALE GENOMIC DNA]</scope>
    <source>
        <strain evidence="4 5">USMAA1020</strain>
    </source>
</reference>
<dbReference type="Pfam" id="PF20432">
    <property type="entry name" value="Xre-like-HTH"/>
    <property type="match status" value="1"/>
</dbReference>
<name>A0A1D9I917_9BURK</name>
<accession>A0A1D9I917</accession>
<keyword evidence="5" id="KW-1185">Reference proteome</keyword>
<dbReference type="Proteomes" id="UP000177515">
    <property type="component" value="Chromosome 2"/>
</dbReference>
<evidence type="ECO:0008006" key="6">
    <source>
        <dbReference type="Google" id="ProtNLM"/>
    </source>
</evidence>
<dbReference type="EMBL" id="CP017755">
    <property type="protein sequence ID" value="AOZ08604.1"/>
    <property type="molecule type" value="Genomic_DNA"/>
</dbReference>
<evidence type="ECO:0000313" key="5">
    <source>
        <dbReference type="Proteomes" id="UP000177515"/>
    </source>
</evidence>
<dbReference type="InterPro" id="IPR011979">
    <property type="entry name" value="Antitox_Xre"/>
</dbReference>
<feature type="domain" description="Antitoxin Xre/MbcA/ParS-like toxin-binding" evidence="2">
    <location>
        <begin position="136"/>
        <end position="180"/>
    </location>
</feature>
<gene>
    <name evidence="4" type="ORF">BKK80_21925</name>
</gene>
<dbReference type="InterPro" id="IPR046847">
    <property type="entry name" value="Xre-like_HTH"/>
</dbReference>
<dbReference type="NCBIfam" id="TIGR02293">
    <property type="entry name" value="TAS_TIGR02293"/>
    <property type="match status" value="1"/>
</dbReference>
<dbReference type="InterPro" id="IPR024467">
    <property type="entry name" value="Xre/MbcA/ParS-like_toxin-bd"/>
</dbReference>
<dbReference type="RefSeq" id="WP_071071232.1">
    <property type="nucleotide sequence ID" value="NZ_CP017755.1"/>
</dbReference>
<evidence type="ECO:0000313" key="4">
    <source>
        <dbReference type="EMBL" id="AOZ08604.1"/>
    </source>
</evidence>
<proteinExistence type="predicted"/>
<evidence type="ECO:0000259" key="3">
    <source>
        <dbReference type="Pfam" id="PF20432"/>
    </source>
</evidence>
<feature type="domain" description="Antitoxin Xre-like helix-turn-helix" evidence="3">
    <location>
        <begin position="56"/>
        <end position="116"/>
    </location>
</feature>
<protein>
    <recommendedName>
        <fullName evidence="6">DUF2384 domain-containing protein</fullName>
    </recommendedName>
</protein>
<sequence length="183" mass="19751">MQTTTEAKPRRTPATRRAAPARHAVKRGTKHSELHGIEDFRAFYEASQSTAGTLRVIALIRAGIPASEIAVLAERMGLSKDTLMRTLQLPRATVDRKAKADERLSSDQSERVIGMAKLVGQVQALVERSGQPAGFNAAQWVAHWLDQPAPALGGERPADLMDTVAGQQIVADLLAKMESGAYA</sequence>
<evidence type="ECO:0000259" key="2">
    <source>
        <dbReference type="Pfam" id="PF09722"/>
    </source>
</evidence>
<feature type="region of interest" description="Disordered" evidence="1">
    <location>
        <begin position="1"/>
        <end position="30"/>
    </location>
</feature>